<dbReference type="PANTHER" id="PTHR22990:SF15">
    <property type="entry name" value="F-BOX ONLY PROTEIN 10"/>
    <property type="match status" value="1"/>
</dbReference>
<dbReference type="InterPro" id="IPR006626">
    <property type="entry name" value="PbH1"/>
</dbReference>
<keyword evidence="1" id="KW-0677">Repeat</keyword>
<feature type="domain" description="Right handed beta helix" evidence="2">
    <location>
        <begin position="127"/>
        <end position="276"/>
    </location>
</feature>
<dbReference type="InterPro" id="IPR011050">
    <property type="entry name" value="Pectin_lyase_fold/virulence"/>
</dbReference>
<protein>
    <submittedName>
        <fullName evidence="3">Nitrous oxidase accessory protein NosD, contains tandem CASH domains</fullName>
    </submittedName>
</protein>
<dbReference type="Gene3D" id="2.160.20.10">
    <property type="entry name" value="Single-stranded right-handed beta-helix, Pectin lyase-like"/>
    <property type="match status" value="1"/>
</dbReference>
<dbReference type="PANTHER" id="PTHR22990">
    <property type="entry name" value="F-BOX ONLY PROTEIN"/>
    <property type="match status" value="1"/>
</dbReference>
<organism evidence="3 4">
    <name type="scientific">Streptomyces prasinopilosus</name>
    <dbReference type="NCBI Taxonomy" id="67344"/>
    <lineage>
        <taxon>Bacteria</taxon>
        <taxon>Bacillati</taxon>
        <taxon>Actinomycetota</taxon>
        <taxon>Actinomycetes</taxon>
        <taxon>Kitasatosporales</taxon>
        <taxon>Streptomycetaceae</taxon>
        <taxon>Streptomyces</taxon>
    </lineage>
</organism>
<dbReference type="STRING" id="67344.SAMN05216505_104276"/>
<proteinExistence type="predicted"/>
<evidence type="ECO:0000313" key="4">
    <source>
        <dbReference type="Proteomes" id="UP000182100"/>
    </source>
</evidence>
<dbReference type="InterPro" id="IPR012334">
    <property type="entry name" value="Pectin_lyas_fold"/>
</dbReference>
<gene>
    <name evidence="3" type="ORF">SAMN05216505_104276</name>
</gene>
<evidence type="ECO:0000259" key="2">
    <source>
        <dbReference type="Pfam" id="PF13229"/>
    </source>
</evidence>
<dbReference type="EMBL" id="FMZK01000004">
    <property type="protein sequence ID" value="SDC96549.1"/>
    <property type="molecule type" value="Genomic_DNA"/>
</dbReference>
<dbReference type="Pfam" id="PF13229">
    <property type="entry name" value="Beta_helix"/>
    <property type="match status" value="1"/>
</dbReference>
<dbReference type="AlphaFoldDB" id="A0A1G6QVU0"/>
<reference evidence="4" key="1">
    <citation type="submission" date="2016-10" db="EMBL/GenBank/DDBJ databases">
        <authorList>
            <person name="Varghese N."/>
            <person name="Submissions S."/>
        </authorList>
    </citation>
    <scope>NUCLEOTIDE SEQUENCE [LARGE SCALE GENOMIC DNA]</scope>
    <source>
        <strain evidence="4">CGMCC 4.3504</strain>
    </source>
</reference>
<evidence type="ECO:0000313" key="3">
    <source>
        <dbReference type="EMBL" id="SDC96549.1"/>
    </source>
</evidence>
<dbReference type="SMART" id="SM00710">
    <property type="entry name" value="PbH1"/>
    <property type="match status" value="6"/>
</dbReference>
<dbReference type="Proteomes" id="UP000182100">
    <property type="component" value="Unassembled WGS sequence"/>
</dbReference>
<sequence>MSPIGGFPYPYGRQEWRRRKADHNVGRMRKYQVTALTCAIAPLVAGMGALAPAASARSAPEQVVLPGQSVQKAVDAAAPGATVVLTRGTYRGSVTITKPLTLRGAGGQTVIVPGEDGKAPDACTEAGNGICVTGTDEHPVTGVRIHSLTVEGFEKNGVSATRTDRLEVHRVTARDNGRWGIAQDRSTRASIRYNTASGNGDAGLYTANVFEADAESRTYDTRGTVISGNRLTGNRIGMTTRRLGNLTVEHNLVTGNCAGVFVVLPRTVGDLTVRRNAVHENNRYCPAAARLPHLQGVGIVLVGTEKALVTQNSVRDNRGDSPYSGGIVVFGSMDGVANDRNVIRGNLVLGNLPADLATRDAEGKDNEFTGNICRTSEPAGTC</sequence>
<dbReference type="SUPFAM" id="SSF51126">
    <property type="entry name" value="Pectin lyase-like"/>
    <property type="match status" value="1"/>
</dbReference>
<name>A0A1G6QVU0_9ACTN</name>
<dbReference type="InterPro" id="IPR039448">
    <property type="entry name" value="Beta_helix"/>
</dbReference>
<accession>A0A1G6QVU0</accession>
<dbReference type="InterPro" id="IPR051550">
    <property type="entry name" value="SCF-Subunits/Alg-Epimerases"/>
</dbReference>
<evidence type="ECO:0000256" key="1">
    <source>
        <dbReference type="ARBA" id="ARBA00022737"/>
    </source>
</evidence>
<keyword evidence="4" id="KW-1185">Reference proteome</keyword>